<protein>
    <recommendedName>
        <fullName evidence="1">F-box domain-containing protein</fullName>
    </recommendedName>
</protein>
<name>A0A226DQC2_FOLCA</name>
<gene>
    <name evidence="2" type="ORF">Fcan01_17966</name>
</gene>
<evidence type="ECO:0000313" key="3">
    <source>
        <dbReference type="Proteomes" id="UP000198287"/>
    </source>
</evidence>
<keyword evidence="3" id="KW-1185">Reference proteome</keyword>
<dbReference type="AlphaFoldDB" id="A0A226DQC2"/>
<dbReference type="Gene3D" id="1.20.1280.50">
    <property type="match status" value="1"/>
</dbReference>
<organism evidence="2 3">
    <name type="scientific">Folsomia candida</name>
    <name type="common">Springtail</name>
    <dbReference type="NCBI Taxonomy" id="158441"/>
    <lineage>
        <taxon>Eukaryota</taxon>
        <taxon>Metazoa</taxon>
        <taxon>Ecdysozoa</taxon>
        <taxon>Arthropoda</taxon>
        <taxon>Hexapoda</taxon>
        <taxon>Collembola</taxon>
        <taxon>Entomobryomorpha</taxon>
        <taxon>Isotomoidea</taxon>
        <taxon>Isotomidae</taxon>
        <taxon>Proisotominae</taxon>
        <taxon>Folsomia</taxon>
    </lineage>
</organism>
<dbReference type="EMBL" id="LNIX01000013">
    <property type="protein sequence ID" value="OXA47712.1"/>
    <property type="molecule type" value="Genomic_DNA"/>
</dbReference>
<dbReference type="InterPro" id="IPR036047">
    <property type="entry name" value="F-box-like_dom_sf"/>
</dbReference>
<evidence type="ECO:0000313" key="2">
    <source>
        <dbReference type="EMBL" id="OXA47712.1"/>
    </source>
</evidence>
<evidence type="ECO:0000259" key="1">
    <source>
        <dbReference type="Pfam" id="PF12937"/>
    </source>
</evidence>
<feature type="domain" description="F-box" evidence="1">
    <location>
        <begin position="10"/>
        <end position="38"/>
    </location>
</feature>
<dbReference type="SUPFAM" id="SSF52047">
    <property type="entry name" value="RNI-like"/>
    <property type="match status" value="1"/>
</dbReference>
<sequence>MMEALTNPVILEHIFSKLSLSDLKTSRLVCREWDDVAASLLGRSTFLNVNKVFPFDPANLYEMVRNGSIHEMFRNASINEMPRNAGNAITSVNDKLKQCLLISDHRQSLIPTDNRFNIFTQMMTQTQDISQVIREIKLFFVSQKQFAVSFLKWIAVLKITSIQHVSISISEKARILQDEDPVQEYPKLPIQANLTSIKFTCPDAKQEILPVYETFFQILIDSAPNLTSLDITGIFYPNLERSKKLEVLEFRFHHWSHSAPTKLDLTILANILAQVKDSLTELKFGYIGNENIDLLVRIRNFLDETHLPKLKNLTFSKSGYGNSIYSNLWQRHRGVQYVNVTWSLNSPGEFGKTVVQLFPAVKKFDFTLWSCGGNLIQNINNILEPLAMWDLKEANVVVHRVEESSVLVEIVKNMENWKGIKRVHFVDAEIKYDDFSPRIPDLIRYGKGFKSIKISGNENYVFMDPGLVELMRPTFEASGAPIHVTGGVARRCT</sequence>
<dbReference type="Proteomes" id="UP000198287">
    <property type="component" value="Unassembled WGS sequence"/>
</dbReference>
<dbReference type="Pfam" id="PF12937">
    <property type="entry name" value="F-box-like"/>
    <property type="match status" value="1"/>
</dbReference>
<accession>A0A226DQC2</accession>
<proteinExistence type="predicted"/>
<comment type="caution">
    <text evidence="2">The sequence shown here is derived from an EMBL/GenBank/DDBJ whole genome shotgun (WGS) entry which is preliminary data.</text>
</comment>
<reference evidence="2 3" key="1">
    <citation type="submission" date="2015-12" db="EMBL/GenBank/DDBJ databases">
        <title>The genome of Folsomia candida.</title>
        <authorList>
            <person name="Faddeeva A."/>
            <person name="Derks M.F."/>
            <person name="Anvar Y."/>
            <person name="Smit S."/>
            <person name="Van Straalen N."/>
            <person name="Roelofs D."/>
        </authorList>
    </citation>
    <scope>NUCLEOTIDE SEQUENCE [LARGE SCALE GENOMIC DNA]</scope>
    <source>
        <strain evidence="2 3">VU population</strain>
        <tissue evidence="2">Whole body</tissue>
    </source>
</reference>
<dbReference type="SUPFAM" id="SSF81383">
    <property type="entry name" value="F-box domain"/>
    <property type="match status" value="1"/>
</dbReference>
<dbReference type="InterPro" id="IPR001810">
    <property type="entry name" value="F-box_dom"/>
</dbReference>